<dbReference type="FunFam" id="3.40.630.10:FF:000042">
    <property type="entry name" value="Peptide hydrolase"/>
    <property type="match status" value="1"/>
</dbReference>
<evidence type="ECO:0000256" key="6">
    <source>
        <dbReference type="ARBA" id="ARBA00022801"/>
    </source>
</evidence>
<feature type="domain" description="Peptidase M28" evidence="11">
    <location>
        <begin position="186"/>
        <end position="393"/>
    </location>
</feature>
<dbReference type="OrthoDB" id="2214at2759"/>
<evidence type="ECO:0000256" key="1">
    <source>
        <dbReference type="ARBA" id="ARBA00001947"/>
    </source>
</evidence>
<dbReference type="InterPro" id="IPR007484">
    <property type="entry name" value="Peptidase_M28"/>
</dbReference>
<sequence>MKLSLIFYLFVLSQAFPLAQEDTISLYNNDLRIIKTSPNEFKIVSEDEKLKLKQEGVNFIDVTNYYPIDAVVGQEVLASPRTRLKNLKDWFKRPKQVDDEPEAPIYNYPIKANYEKEVHFLFEGINKTRIEEKLTKFSSFWTRYYKSKSGFDSSNWLYKQLISISIHSDLIQIEKFHHKEWDQFSIIARFKGEIDDIVVVGAHQDSINLKDPLHGRSPGADDDGSGSMTILEAFQLLAEDKDFKPYNTLEFQWYSAEEVGLLGSQDIFNTYKSKDKKVVAMLQQDMTGYTKDTIEAGIEVHIALIQDFVSQPLNSFLKMLFDTYSDIPYHLMSCGYACSDHASARRNGYPSSFMMEAVPNSNAKADWGHSENDVIDQLDFNHMKDHAKLTIAYAYELSLARDLY</sequence>
<keyword evidence="6 9" id="KW-0378">Hydrolase</keyword>
<reference evidence="12" key="1">
    <citation type="submission" date="2022-12" db="EMBL/GenBank/DDBJ databases">
        <authorList>
            <person name="Brejova B."/>
        </authorList>
    </citation>
    <scope>NUCLEOTIDE SEQUENCE</scope>
</reference>
<keyword evidence="4 9" id="KW-0479">Metal-binding</keyword>
<dbReference type="GO" id="GO:0008235">
    <property type="term" value="F:metalloexopeptidase activity"/>
    <property type="evidence" value="ECO:0007669"/>
    <property type="project" value="InterPro"/>
</dbReference>
<evidence type="ECO:0000256" key="4">
    <source>
        <dbReference type="ARBA" id="ARBA00022723"/>
    </source>
</evidence>
<dbReference type="GO" id="GO:0046872">
    <property type="term" value="F:metal ion binding"/>
    <property type="evidence" value="ECO:0007669"/>
    <property type="project" value="UniProtKB-KW"/>
</dbReference>
<evidence type="ECO:0000259" key="11">
    <source>
        <dbReference type="Pfam" id="PF04389"/>
    </source>
</evidence>
<dbReference type="InterPro" id="IPR045175">
    <property type="entry name" value="M28_fam"/>
</dbReference>
<feature type="signal peptide" evidence="10">
    <location>
        <begin position="1"/>
        <end position="15"/>
    </location>
</feature>
<dbReference type="PANTHER" id="PTHR12147:SF56">
    <property type="entry name" value="AMINOPEPTIDASE YDR415C-RELATED"/>
    <property type="match status" value="1"/>
</dbReference>
<dbReference type="Gene3D" id="3.40.630.10">
    <property type="entry name" value="Zn peptidases"/>
    <property type="match status" value="1"/>
</dbReference>
<evidence type="ECO:0000313" key="13">
    <source>
        <dbReference type="Proteomes" id="UP001152885"/>
    </source>
</evidence>
<comment type="cofactor">
    <cofactor evidence="1">
        <name>Zn(2+)</name>
        <dbReference type="ChEBI" id="CHEBI:29105"/>
    </cofactor>
</comment>
<dbReference type="GO" id="GO:0004177">
    <property type="term" value="F:aminopeptidase activity"/>
    <property type="evidence" value="ECO:0007669"/>
    <property type="project" value="UniProtKB-KW"/>
</dbReference>
<proteinExistence type="inferred from homology"/>
<dbReference type="PANTHER" id="PTHR12147">
    <property type="entry name" value="METALLOPEPTIDASE M28 FAMILY MEMBER"/>
    <property type="match status" value="1"/>
</dbReference>
<dbReference type="EMBL" id="CANTUO010000002">
    <property type="protein sequence ID" value="CAI5757872.1"/>
    <property type="molecule type" value="Genomic_DNA"/>
</dbReference>
<evidence type="ECO:0000256" key="10">
    <source>
        <dbReference type="SAM" id="SignalP"/>
    </source>
</evidence>
<keyword evidence="5 10" id="KW-0732">Signal</keyword>
<keyword evidence="13" id="KW-1185">Reference proteome</keyword>
<dbReference type="Pfam" id="PF04389">
    <property type="entry name" value="Peptidase_M28"/>
    <property type="match status" value="1"/>
</dbReference>
<evidence type="ECO:0000256" key="5">
    <source>
        <dbReference type="ARBA" id="ARBA00022729"/>
    </source>
</evidence>
<comment type="caution">
    <text evidence="12">The sequence shown here is derived from an EMBL/GenBank/DDBJ whole genome shotgun (WGS) entry which is preliminary data.</text>
</comment>
<evidence type="ECO:0000256" key="8">
    <source>
        <dbReference type="ARBA" id="ARBA00043962"/>
    </source>
</evidence>
<evidence type="ECO:0000256" key="9">
    <source>
        <dbReference type="RuleBase" id="RU361240"/>
    </source>
</evidence>
<keyword evidence="3 9" id="KW-0645">Protease</keyword>
<dbReference type="Proteomes" id="UP001152885">
    <property type="component" value="Unassembled WGS sequence"/>
</dbReference>
<comment type="similarity">
    <text evidence="8">Belongs to the peptidase M28 family. M28E subfamily.</text>
</comment>
<feature type="chain" id="PRO_5040998894" description="Peptide hydrolase" evidence="10">
    <location>
        <begin position="16"/>
        <end position="404"/>
    </location>
</feature>
<name>A0A9W4XL75_9ASCO</name>
<evidence type="ECO:0000256" key="7">
    <source>
        <dbReference type="ARBA" id="ARBA00022833"/>
    </source>
</evidence>
<protein>
    <recommendedName>
        <fullName evidence="9">Peptide hydrolase</fullName>
        <ecNumber evidence="9">3.4.-.-</ecNumber>
    </recommendedName>
</protein>
<keyword evidence="2" id="KW-0031">Aminopeptidase</keyword>
<dbReference type="AlphaFoldDB" id="A0A9W4XL75"/>
<evidence type="ECO:0000256" key="3">
    <source>
        <dbReference type="ARBA" id="ARBA00022670"/>
    </source>
</evidence>
<gene>
    <name evidence="12" type="ORF">CANVERA_P2384</name>
</gene>
<evidence type="ECO:0000313" key="12">
    <source>
        <dbReference type="EMBL" id="CAI5757872.1"/>
    </source>
</evidence>
<dbReference type="EC" id="3.4.-.-" evidence="9"/>
<organism evidence="12 13">
    <name type="scientific">Candida verbasci</name>
    <dbReference type="NCBI Taxonomy" id="1227364"/>
    <lineage>
        <taxon>Eukaryota</taxon>
        <taxon>Fungi</taxon>
        <taxon>Dikarya</taxon>
        <taxon>Ascomycota</taxon>
        <taxon>Saccharomycotina</taxon>
        <taxon>Pichiomycetes</taxon>
        <taxon>Debaryomycetaceae</taxon>
        <taxon>Candida/Lodderomyces clade</taxon>
        <taxon>Candida</taxon>
    </lineage>
</organism>
<evidence type="ECO:0000256" key="2">
    <source>
        <dbReference type="ARBA" id="ARBA00022438"/>
    </source>
</evidence>
<keyword evidence="7 9" id="KW-0862">Zinc</keyword>
<dbReference type="GO" id="GO:0006508">
    <property type="term" value="P:proteolysis"/>
    <property type="evidence" value="ECO:0007669"/>
    <property type="project" value="UniProtKB-KW"/>
</dbReference>
<dbReference type="SUPFAM" id="SSF53187">
    <property type="entry name" value="Zn-dependent exopeptidases"/>
    <property type="match status" value="1"/>
</dbReference>
<accession>A0A9W4XL75</accession>